<sequence>MVRLEFDKKQTNFDKISKQIEKEDLQVQRSASNENDYTEASEKKTAAFKEGRY</sequence>
<protein>
    <submittedName>
        <fullName evidence="2">Uncharacterized protein</fullName>
    </submittedName>
</protein>
<dbReference type="EMBL" id="CP113088">
    <property type="protein sequence ID" value="WAC01652.1"/>
    <property type="molecule type" value="Genomic_DNA"/>
</dbReference>
<gene>
    <name evidence="2" type="ORF">N7U66_17230</name>
</gene>
<keyword evidence="3" id="KW-1185">Reference proteome</keyword>
<evidence type="ECO:0000256" key="1">
    <source>
        <dbReference type="SAM" id="MobiDB-lite"/>
    </source>
</evidence>
<reference evidence="2" key="1">
    <citation type="submission" date="2022-11" db="EMBL/GenBank/DDBJ databases">
        <title>Lacinutrix neustonica HL-RS19T sp. nov., isolated from the surface microlayer sample of brackish Lake Shihwa.</title>
        <authorList>
            <person name="Choi J.Y."/>
            <person name="Hwang C.Y."/>
        </authorList>
    </citation>
    <scope>NUCLEOTIDE SEQUENCE</scope>
    <source>
        <strain evidence="2">HL-RS19</strain>
    </source>
</reference>
<proteinExistence type="predicted"/>
<feature type="region of interest" description="Disordered" evidence="1">
    <location>
        <begin position="26"/>
        <end position="53"/>
    </location>
</feature>
<evidence type="ECO:0000313" key="3">
    <source>
        <dbReference type="Proteomes" id="UP001164705"/>
    </source>
</evidence>
<dbReference type="Proteomes" id="UP001164705">
    <property type="component" value="Chromosome"/>
</dbReference>
<dbReference type="KEGG" id="lnu:N7U66_17230"/>
<name>A0A9E8SDE1_9FLAO</name>
<dbReference type="AlphaFoldDB" id="A0A9E8SDE1"/>
<feature type="compositionally biased region" description="Basic and acidic residues" evidence="1">
    <location>
        <begin position="40"/>
        <end position="53"/>
    </location>
</feature>
<accession>A0A9E8SDE1</accession>
<evidence type="ECO:0000313" key="2">
    <source>
        <dbReference type="EMBL" id="WAC01652.1"/>
    </source>
</evidence>
<organism evidence="2 3">
    <name type="scientific">Lacinutrix neustonica</name>
    <dbReference type="NCBI Taxonomy" id="2980107"/>
    <lineage>
        <taxon>Bacteria</taxon>
        <taxon>Pseudomonadati</taxon>
        <taxon>Bacteroidota</taxon>
        <taxon>Flavobacteriia</taxon>
        <taxon>Flavobacteriales</taxon>
        <taxon>Flavobacteriaceae</taxon>
        <taxon>Lacinutrix</taxon>
    </lineage>
</organism>